<dbReference type="EMBL" id="QGKX02000088">
    <property type="protein sequence ID" value="KAF3584579.1"/>
    <property type="molecule type" value="Genomic_DNA"/>
</dbReference>
<protein>
    <recommendedName>
        <fullName evidence="2">G-patch domain-containing protein</fullName>
    </recommendedName>
</protein>
<evidence type="ECO:0000256" key="1">
    <source>
        <dbReference type="SAM" id="MobiDB-lite"/>
    </source>
</evidence>
<sequence length="173" mass="19679">MMMMGYDDTMGLGRYNQGIMDPIEVTMRPPNHGLGYREDEKGVEDPKVEEVMVKGEEQDEEELLKKFKEEAEAAAVDKACRELLPPISGLSQDDSDKEVVAFEEQQRRNPTKKNKSAPSFIVKPRILKTKKGIECDQKEHVPCEEQQVPLVPYGEDDSDNEEVAAFEEQFDVN</sequence>
<dbReference type="PROSITE" id="PS50174">
    <property type="entry name" value="G_PATCH"/>
    <property type="match status" value="1"/>
</dbReference>
<reference evidence="3" key="1">
    <citation type="submission" date="2019-12" db="EMBL/GenBank/DDBJ databases">
        <title>Genome sequencing and annotation of Brassica cretica.</title>
        <authorList>
            <person name="Studholme D.J."/>
            <person name="Sarris P."/>
        </authorList>
    </citation>
    <scope>NUCLEOTIDE SEQUENCE</scope>
    <source>
        <strain evidence="3">PFS-109/04</strain>
        <tissue evidence="3">Leaf</tissue>
    </source>
</reference>
<evidence type="ECO:0000313" key="3">
    <source>
        <dbReference type="EMBL" id="KAF3584579.1"/>
    </source>
</evidence>
<name>A0A8S9RXH0_BRACR</name>
<comment type="caution">
    <text evidence="3">The sequence shown here is derived from an EMBL/GenBank/DDBJ whole genome shotgun (WGS) entry which is preliminary data.</text>
</comment>
<feature type="compositionally biased region" description="Basic and acidic residues" evidence="1">
    <location>
        <begin position="97"/>
        <end position="107"/>
    </location>
</feature>
<proteinExistence type="predicted"/>
<accession>A0A8S9RXH0</accession>
<dbReference type="InterPro" id="IPR000467">
    <property type="entry name" value="G_patch_dom"/>
</dbReference>
<evidence type="ECO:0000313" key="4">
    <source>
        <dbReference type="Proteomes" id="UP000712600"/>
    </source>
</evidence>
<dbReference type="AlphaFoldDB" id="A0A8S9RXH0"/>
<gene>
    <name evidence="3" type="ORF">F2Q69_00025633</name>
</gene>
<organism evidence="3 4">
    <name type="scientific">Brassica cretica</name>
    <name type="common">Mustard</name>
    <dbReference type="NCBI Taxonomy" id="69181"/>
    <lineage>
        <taxon>Eukaryota</taxon>
        <taxon>Viridiplantae</taxon>
        <taxon>Streptophyta</taxon>
        <taxon>Embryophyta</taxon>
        <taxon>Tracheophyta</taxon>
        <taxon>Spermatophyta</taxon>
        <taxon>Magnoliopsida</taxon>
        <taxon>eudicotyledons</taxon>
        <taxon>Gunneridae</taxon>
        <taxon>Pentapetalae</taxon>
        <taxon>rosids</taxon>
        <taxon>malvids</taxon>
        <taxon>Brassicales</taxon>
        <taxon>Brassicaceae</taxon>
        <taxon>Brassiceae</taxon>
        <taxon>Brassica</taxon>
    </lineage>
</organism>
<dbReference type="Proteomes" id="UP000712600">
    <property type="component" value="Unassembled WGS sequence"/>
</dbReference>
<evidence type="ECO:0000259" key="2">
    <source>
        <dbReference type="PROSITE" id="PS50174"/>
    </source>
</evidence>
<dbReference type="Pfam" id="PF01585">
    <property type="entry name" value="G-patch"/>
    <property type="match status" value="1"/>
</dbReference>
<dbReference type="GO" id="GO:0003676">
    <property type="term" value="F:nucleic acid binding"/>
    <property type="evidence" value="ECO:0007669"/>
    <property type="project" value="InterPro"/>
</dbReference>
<feature type="region of interest" description="Disordered" evidence="1">
    <location>
        <begin position="86"/>
        <end position="120"/>
    </location>
</feature>
<feature type="domain" description="G-patch" evidence="2">
    <location>
        <begin position="1"/>
        <end position="39"/>
    </location>
</feature>